<feature type="domain" description="DUF1023" evidence="1">
    <location>
        <begin position="105"/>
        <end position="274"/>
    </location>
</feature>
<feature type="non-terminal residue" evidence="2">
    <location>
        <position position="1"/>
    </location>
</feature>
<keyword evidence="2" id="KW-0378">Hydrolase</keyword>
<dbReference type="AlphaFoldDB" id="A0A9X2YDA9"/>
<evidence type="ECO:0000313" key="2">
    <source>
        <dbReference type="EMBL" id="MCV7071924.1"/>
    </source>
</evidence>
<name>A0A9X2YDA9_9MYCO</name>
<dbReference type="SUPFAM" id="SSF53474">
    <property type="entry name" value="alpha/beta-Hydrolases"/>
    <property type="match status" value="1"/>
</dbReference>
<protein>
    <submittedName>
        <fullName evidence="2">Alpha/beta hydrolase</fullName>
    </submittedName>
</protein>
<organism evidence="2 3">
    <name type="scientific">Mycolicibacterium rufum</name>
    <dbReference type="NCBI Taxonomy" id="318424"/>
    <lineage>
        <taxon>Bacteria</taxon>
        <taxon>Bacillati</taxon>
        <taxon>Actinomycetota</taxon>
        <taxon>Actinomycetes</taxon>
        <taxon>Mycobacteriales</taxon>
        <taxon>Mycobacteriaceae</taxon>
        <taxon>Mycolicibacterium</taxon>
    </lineage>
</organism>
<comment type="caution">
    <text evidence="2">The sequence shown here is derived from an EMBL/GenBank/DDBJ whole genome shotgun (WGS) entry which is preliminary data.</text>
</comment>
<dbReference type="GO" id="GO:0016787">
    <property type="term" value="F:hydrolase activity"/>
    <property type="evidence" value="ECO:0007669"/>
    <property type="project" value="UniProtKB-KW"/>
</dbReference>
<sequence>SPDVEKTGWPTTSQDGIAAQIAAMTPDQRDRLVEQYPRQVGNTDGVPWPMRVAANRINIAAALLAESGRDTGSRRRIALYRDLLGEIDDPARSGARIRRQILAFDPARASLVELNGDLATARSVAVLVPGVNTTIEGSAATTATARRFVSGSRGDAAVITYLGGPFPQVHDPAAALLEAADPRDALAMAPRLVAFSEDVDRTVAPGVPVTVIGHSYGGSIVGTAEALGLTSDRTLLVAAAGSGVGVDDPSDWHNRNPDVLRFSMTAPGDFIEAVQGIPGGPHGADPDEMPGVIRLAAGDYDDGQPVAGWEAHSGMLNRPSDSWRTVLAVITGDSETLHRAVADAPQ</sequence>
<accession>A0A9X2YDA9</accession>
<proteinExistence type="predicted"/>
<evidence type="ECO:0000313" key="3">
    <source>
        <dbReference type="Proteomes" id="UP001140272"/>
    </source>
</evidence>
<evidence type="ECO:0000259" key="1">
    <source>
        <dbReference type="Pfam" id="PF06259"/>
    </source>
</evidence>
<reference evidence="2" key="1">
    <citation type="submission" date="2020-07" db="EMBL/GenBank/DDBJ databases">
        <authorList>
            <person name="Pettersson B.M.F."/>
            <person name="Behra P.R.K."/>
            <person name="Ramesh M."/>
            <person name="Das S."/>
            <person name="Dasgupta S."/>
            <person name="Kirsebom L.A."/>
        </authorList>
    </citation>
    <scope>NUCLEOTIDE SEQUENCE</scope>
    <source>
        <strain evidence="2">DSM 45406</strain>
    </source>
</reference>
<dbReference type="EMBL" id="JACKRN010000622">
    <property type="protein sequence ID" value="MCV7071924.1"/>
    <property type="molecule type" value="Genomic_DNA"/>
</dbReference>
<dbReference type="Proteomes" id="UP001140272">
    <property type="component" value="Unassembled WGS sequence"/>
</dbReference>
<dbReference type="InterPro" id="IPR010427">
    <property type="entry name" value="DUF1023"/>
</dbReference>
<dbReference type="InterPro" id="IPR029058">
    <property type="entry name" value="AB_hydrolase_fold"/>
</dbReference>
<gene>
    <name evidence="2" type="ORF">H7H73_17615</name>
</gene>
<reference evidence="2" key="2">
    <citation type="journal article" date="2022" name="BMC Genomics">
        <title>Comparative genome analysis of mycobacteria focusing on tRNA and non-coding RNA.</title>
        <authorList>
            <person name="Behra P.R.K."/>
            <person name="Pettersson B.M.F."/>
            <person name="Ramesh M."/>
            <person name="Das S."/>
            <person name="Dasgupta S."/>
            <person name="Kirsebom L.A."/>
        </authorList>
    </citation>
    <scope>NUCLEOTIDE SEQUENCE</scope>
    <source>
        <strain evidence="2">DSM 45406</strain>
    </source>
</reference>
<dbReference type="Pfam" id="PF06259">
    <property type="entry name" value="Abhydrolase_8"/>
    <property type="match status" value="1"/>
</dbReference>